<dbReference type="OrthoDB" id="9807744at2"/>
<accession>A0A162QFC8</accession>
<dbReference type="EMBL" id="LVJI01000002">
    <property type="protein sequence ID" value="OAB48060.1"/>
    <property type="molecule type" value="Genomic_DNA"/>
</dbReference>
<feature type="transmembrane region" description="Helical" evidence="1">
    <location>
        <begin position="120"/>
        <end position="138"/>
    </location>
</feature>
<evidence type="ECO:0000256" key="1">
    <source>
        <dbReference type="SAM" id="Phobius"/>
    </source>
</evidence>
<dbReference type="RefSeq" id="WP_068646840.1">
    <property type="nucleotide sequence ID" value="NZ_CP043611.1"/>
</dbReference>
<feature type="transmembrane region" description="Helical" evidence="1">
    <location>
        <begin position="311"/>
        <end position="332"/>
    </location>
</feature>
<keyword evidence="1" id="KW-0472">Membrane</keyword>
<feature type="transmembrane region" description="Helical" evidence="1">
    <location>
        <begin position="12"/>
        <end position="34"/>
    </location>
</feature>
<name>A0A162QFC8_9BACL</name>
<feature type="transmembrane region" description="Helical" evidence="1">
    <location>
        <begin position="245"/>
        <end position="267"/>
    </location>
</feature>
<dbReference type="InterPro" id="IPR052529">
    <property type="entry name" value="Bact_Transport_Assoc"/>
</dbReference>
<feature type="transmembrane region" description="Helical" evidence="1">
    <location>
        <begin position="273"/>
        <end position="291"/>
    </location>
</feature>
<evidence type="ECO:0000259" key="2">
    <source>
        <dbReference type="Pfam" id="PF04235"/>
    </source>
</evidence>
<feature type="transmembrane region" description="Helical" evidence="1">
    <location>
        <begin position="203"/>
        <end position="224"/>
    </location>
</feature>
<feature type="domain" description="DUF418" evidence="2">
    <location>
        <begin position="226"/>
        <end position="373"/>
    </location>
</feature>
<reference evidence="3 4" key="1">
    <citation type="submission" date="2016-03" db="EMBL/GenBank/DDBJ databases">
        <title>Draft genome sequence of Paenibacillus antarcticus CECT 5836.</title>
        <authorList>
            <person name="Shin S.-K."/>
            <person name="Yi H."/>
        </authorList>
    </citation>
    <scope>NUCLEOTIDE SEQUENCE [LARGE SCALE GENOMIC DNA]</scope>
    <source>
        <strain evidence="3 4">CECT 5836</strain>
    </source>
</reference>
<dbReference type="Pfam" id="PF04235">
    <property type="entry name" value="DUF418"/>
    <property type="match status" value="1"/>
</dbReference>
<feature type="transmembrane region" description="Helical" evidence="1">
    <location>
        <begin position="91"/>
        <end position="114"/>
    </location>
</feature>
<keyword evidence="4" id="KW-1185">Reference proteome</keyword>
<evidence type="ECO:0000313" key="4">
    <source>
        <dbReference type="Proteomes" id="UP000077355"/>
    </source>
</evidence>
<dbReference type="InterPro" id="IPR007349">
    <property type="entry name" value="DUF418"/>
</dbReference>
<sequence>MERDSGRIRLLDILRGFAVLGTLGTNIWILAHLGDLNYIFSFNHNAWWASIQDFVRNLVLFLVNGKLLGLLTIMFGVGLEMKYQQALRRGTAWPGVYIWTSIILMVEGFIHFILVLEYDILMSYGVTAIIAAFIIKGGDPIMRRVMKIAGGLHGGIMLLLLVLGIYLGLTGANISLGNMNETILLYRDGSWVQQVQNRFANFVMLRLEVIFVIPMNIFLFLLGIRLMRSGTFAPDENGRQQRKKLLHFGLYMGIPLNLLIFVPGGYFDLPVRYLFAPILSLGYIALIAKLVEANQKLWLWSRLEQVGQMSLSCYVLQNVIATVIFYGWGFGLGGKVDSITIVFIWLGISYVQVIFASLWLKRFKYGPMESARRFTSNLLSK</sequence>
<proteinExistence type="predicted"/>
<protein>
    <recommendedName>
        <fullName evidence="2">DUF418 domain-containing protein</fullName>
    </recommendedName>
</protein>
<keyword evidence="1" id="KW-1133">Transmembrane helix</keyword>
<feature type="transmembrane region" description="Helical" evidence="1">
    <location>
        <begin position="54"/>
        <end position="79"/>
    </location>
</feature>
<keyword evidence="1" id="KW-0812">Transmembrane</keyword>
<dbReference type="AlphaFoldDB" id="A0A162QFC8"/>
<feature type="transmembrane region" description="Helical" evidence="1">
    <location>
        <begin position="338"/>
        <end position="360"/>
    </location>
</feature>
<dbReference type="PANTHER" id="PTHR30590">
    <property type="entry name" value="INNER MEMBRANE PROTEIN"/>
    <property type="match status" value="1"/>
</dbReference>
<gene>
    <name evidence="3" type="ORF">PBAT_03865</name>
</gene>
<organism evidence="3 4">
    <name type="scientific">Paenibacillus antarcticus</name>
    <dbReference type="NCBI Taxonomy" id="253703"/>
    <lineage>
        <taxon>Bacteria</taxon>
        <taxon>Bacillati</taxon>
        <taxon>Bacillota</taxon>
        <taxon>Bacilli</taxon>
        <taxon>Bacillales</taxon>
        <taxon>Paenibacillaceae</taxon>
        <taxon>Paenibacillus</taxon>
    </lineage>
</organism>
<evidence type="ECO:0000313" key="3">
    <source>
        <dbReference type="EMBL" id="OAB48060.1"/>
    </source>
</evidence>
<comment type="caution">
    <text evidence="3">The sequence shown here is derived from an EMBL/GenBank/DDBJ whole genome shotgun (WGS) entry which is preliminary data.</text>
</comment>
<dbReference type="Proteomes" id="UP000077355">
    <property type="component" value="Unassembled WGS sequence"/>
</dbReference>
<feature type="transmembrane region" description="Helical" evidence="1">
    <location>
        <begin position="150"/>
        <end position="169"/>
    </location>
</feature>
<dbReference type="PANTHER" id="PTHR30590:SF2">
    <property type="entry name" value="INNER MEMBRANE PROTEIN"/>
    <property type="match status" value="1"/>
</dbReference>